<gene>
    <name evidence="1" type="ORF">EDC18_10973</name>
</gene>
<dbReference type="AlphaFoldDB" id="A0A4R3MKZ2"/>
<evidence type="ECO:0000313" key="1">
    <source>
        <dbReference type="EMBL" id="TCT13110.1"/>
    </source>
</evidence>
<keyword evidence="2" id="KW-1185">Reference proteome</keyword>
<proteinExistence type="predicted"/>
<name>A0A4R3MKZ2_9FIRM</name>
<accession>A0A4R3MKZ2</accession>
<dbReference type="EMBL" id="SMAL01000009">
    <property type="protein sequence ID" value="TCT13110.1"/>
    <property type="molecule type" value="Genomic_DNA"/>
</dbReference>
<comment type="caution">
    <text evidence="1">The sequence shown here is derived from an EMBL/GenBank/DDBJ whole genome shotgun (WGS) entry which is preliminary data.</text>
</comment>
<evidence type="ECO:0000313" key="2">
    <source>
        <dbReference type="Proteomes" id="UP000294902"/>
    </source>
</evidence>
<sequence>MFYKAKGLVTQHDNRYFQIERHRAYEKRRIEELSIDERR</sequence>
<dbReference type="Proteomes" id="UP000294902">
    <property type="component" value="Unassembled WGS sequence"/>
</dbReference>
<organism evidence="1 2">
    <name type="scientific">Natranaerovirga pectinivora</name>
    <dbReference type="NCBI Taxonomy" id="682400"/>
    <lineage>
        <taxon>Bacteria</taxon>
        <taxon>Bacillati</taxon>
        <taxon>Bacillota</taxon>
        <taxon>Clostridia</taxon>
        <taxon>Lachnospirales</taxon>
        <taxon>Natranaerovirgaceae</taxon>
        <taxon>Natranaerovirga</taxon>
    </lineage>
</organism>
<reference evidence="1 2" key="1">
    <citation type="submission" date="2019-03" db="EMBL/GenBank/DDBJ databases">
        <title>Genomic Encyclopedia of Type Strains, Phase IV (KMG-IV): sequencing the most valuable type-strain genomes for metagenomic binning, comparative biology and taxonomic classification.</title>
        <authorList>
            <person name="Goeker M."/>
        </authorList>
    </citation>
    <scope>NUCLEOTIDE SEQUENCE [LARGE SCALE GENOMIC DNA]</scope>
    <source>
        <strain evidence="1 2">DSM 24629</strain>
    </source>
</reference>
<protein>
    <submittedName>
        <fullName evidence="1">Uncharacterized protein</fullName>
    </submittedName>
</protein>